<name>A0AAU7V8H6_9ACTO</name>
<reference evidence="1" key="1">
    <citation type="submission" date="2023-11" db="EMBL/GenBank/DDBJ databases">
        <title>Scrofimicrobium hongkongense sp. nov., isolated from a patient with peritonitis.</title>
        <authorList>
            <person name="Lao H.Y."/>
            <person name="Wong A.Y.P."/>
            <person name="Ng T.L."/>
            <person name="Wong R.Y.L."/>
            <person name="Yau M.C.Y."/>
            <person name="Lam J.Y.W."/>
            <person name="Siu G.K.H."/>
        </authorList>
    </citation>
    <scope>NUCLEOTIDE SEQUENCE</scope>
    <source>
        <strain evidence="1">R131</strain>
    </source>
</reference>
<protein>
    <submittedName>
        <fullName evidence="1">DUF2550 family protein</fullName>
    </submittedName>
</protein>
<sequence length="135" mass="15146">MTWLVLIPVLILLVGPGGFLLGRIYVLSHRLGSFRTLLRVIDPKEPSHDSGWMRGYARYGRSNMAWSGLVRFRVTPDLLLARTSLELVEQPRHHPTMGTSVLHLRDGDCEYEMVLSTGDYEGVISWIDSAPPGIS</sequence>
<dbReference type="AlphaFoldDB" id="A0AAU7V8H6"/>
<evidence type="ECO:0000313" key="1">
    <source>
        <dbReference type="EMBL" id="XBW08569.1"/>
    </source>
</evidence>
<dbReference type="KEGG" id="sapp:SAC06_03130"/>
<organism evidence="1">
    <name type="scientific">Scrofimicrobium appendicitidis</name>
    <dbReference type="NCBI Taxonomy" id="3079930"/>
    <lineage>
        <taxon>Bacteria</taxon>
        <taxon>Bacillati</taxon>
        <taxon>Actinomycetota</taxon>
        <taxon>Actinomycetes</taxon>
        <taxon>Actinomycetales</taxon>
        <taxon>Actinomycetaceae</taxon>
        <taxon>Scrofimicrobium</taxon>
    </lineage>
</organism>
<gene>
    <name evidence="1" type="ORF">SAC06_03130</name>
</gene>
<dbReference type="RefSeq" id="WP_350258769.1">
    <property type="nucleotide sequence ID" value="NZ_CP138335.1"/>
</dbReference>
<dbReference type="EMBL" id="CP138335">
    <property type="protein sequence ID" value="XBW08569.1"/>
    <property type="molecule type" value="Genomic_DNA"/>
</dbReference>
<accession>A0AAU7V8H6</accession>
<dbReference type="Pfam" id="PF10739">
    <property type="entry name" value="DUF2550"/>
    <property type="match status" value="1"/>
</dbReference>
<dbReference type="InterPro" id="IPR019675">
    <property type="entry name" value="DUF2550"/>
</dbReference>
<proteinExistence type="predicted"/>